<dbReference type="Proteomes" id="UP000438182">
    <property type="component" value="Unassembled WGS sequence"/>
</dbReference>
<organism evidence="2 3">
    <name type="scientific">Agromyces seonyuensis</name>
    <dbReference type="NCBI Taxonomy" id="2662446"/>
    <lineage>
        <taxon>Bacteria</taxon>
        <taxon>Bacillati</taxon>
        <taxon>Actinomycetota</taxon>
        <taxon>Actinomycetes</taxon>
        <taxon>Micrococcales</taxon>
        <taxon>Microbacteriaceae</taxon>
        <taxon>Agromyces</taxon>
    </lineage>
</organism>
<evidence type="ECO:0000313" key="3">
    <source>
        <dbReference type="Proteomes" id="UP000438182"/>
    </source>
</evidence>
<feature type="compositionally biased region" description="Basic residues" evidence="1">
    <location>
        <begin position="99"/>
        <end position="108"/>
    </location>
</feature>
<feature type="region of interest" description="Disordered" evidence="1">
    <location>
        <begin position="92"/>
        <end position="114"/>
    </location>
</feature>
<accession>A0A6I4P119</accession>
<protein>
    <submittedName>
        <fullName evidence="2">Uncharacterized protein</fullName>
    </submittedName>
</protein>
<name>A0A6I4P119_9MICO</name>
<evidence type="ECO:0000256" key="1">
    <source>
        <dbReference type="SAM" id="MobiDB-lite"/>
    </source>
</evidence>
<reference evidence="2 3" key="1">
    <citation type="submission" date="2019-12" db="EMBL/GenBank/DDBJ databases">
        <authorList>
            <person name="Kim Y.S."/>
        </authorList>
    </citation>
    <scope>NUCLEOTIDE SEQUENCE [LARGE SCALE GENOMIC DNA]</scope>
    <source>
        <strain evidence="2 3">MMS17-SY077</strain>
    </source>
</reference>
<dbReference type="PROSITE" id="PS51257">
    <property type="entry name" value="PROKAR_LIPOPROTEIN"/>
    <property type="match status" value="1"/>
</dbReference>
<sequence length="114" mass="11701">MAPRIDPRFPLVWRSPDELQLGSVPAAAVIGCADDAVQGLLSALRAGASRPALEGIAGALGAATGTVDRLLEDVRGALDPAWIDVDPADGAGAVASGTARRRRPRRPRIAVDGD</sequence>
<keyword evidence="3" id="KW-1185">Reference proteome</keyword>
<dbReference type="AlphaFoldDB" id="A0A6I4P119"/>
<comment type="caution">
    <text evidence="2">The sequence shown here is derived from an EMBL/GenBank/DDBJ whole genome shotgun (WGS) entry which is preliminary data.</text>
</comment>
<gene>
    <name evidence="2" type="ORF">GB864_17575</name>
</gene>
<feature type="non-terminal residue" evidence="2">
    <location>
        <position position="114"/>
    </location>
</feature>
<proteinExistence type="predicted"/>
<dbReference type="EMBL" id="WSTA01000128">
    <property type="protein sequence ID" value="MWC00354.1"/>
    <property type="molecule type" value="Genomic_DNA"/>
</dbReference>
<evidence type="ECO:0000313" key="2">
    <source>
        <dbReference type="EMBL" id="MWC00354.1"/>
    </source>
</evidence>